<accession>A0A1V4KK51</accession>
<evidence type="ECO:0000313" key="5">
    <source>
        <dbReference type="EMBL" id="OPJ84836.1"/>
    </source>
</evidence>
<sequence length="123" mass="13995">MPQRAEVQCPQPAKRKRRSLQLMEYKGTKAAEYTDKAQRKCCEDGMKDNPMGHSCERRATYIQDGDTCVQAFLTCCNYIKGIREQKQRVLHLQLARSKSWVMGVGEGWVDLGGKLGEGQENIK</sequence>
<dbReference type="CDD" id="cd00017">
    <property type="entry name" value="ANATO"/>
    <property type="match status" value="1"/>
</dbReference>
<dbReference type="AlphaFoldDB" id="A0A1V4KK51"/>
<gene>
    <name evidence="5" type="ORF">AV530_007057</name>
</gene>
<dbReference type="InterPro" id="IPR000020">
    <property type="entry name" value="Anaphylatoxin/fibulin"/>
</dbReference>
<comment type="subcellular location">
    <subcellularLocation>
        <location evidence="1">Secreted</location>
    </subcellularLocation>
</comment>
<reference evidence="5 6" key="1">
    <citation type="submission" date="2016-02" db="EMBL/GenBank/DDBJ databases">
        <title>Band-tailed pigeon sequencing and assembly.</title>
        <authorList>
            <person name="Soares A.E."/>
            <person name="Novak B.J."/>
            <person name="Rice E.S."/>
            <person name="O'Connell B."/>
            <person name="Chang D."/>
            <person name="Weber S."/>
            <person name="Shapiro B."/>
        </authorList>
    </citation>
    <scope>NUCLEOTIDE SEQUENCE [LARGE SCALE GENOMIC DNA]</scope>
    <source>
        <strain evidence="5">BTP2013</strain>
        <tissue evidence="5">Blood</tissue>
    </source>
</reference>
<keyword evidence="6" id="KW-1185">Reference proteome</keyword>
<feature type="domain" description="Anaphylatoxin-like" evidence="4">
    <location>
        <begin position="41"/>
        <end position="76"/>
    </location>
</feature>
<dbReference type="PROSITE" id="PS01178">
    <property type="entry name" value="ANAPHYLATOXIN_2"/>
    <property type="match status" value="1"/>
</dbReference>
<dbReference type="Pfam" id="PF01821">
    <property type="entry name" value="ANATO"/>
    <property type="match status" value="1"/>
</dbReference>
<protein>
    <recommendedName>
        <fullName evidence="4">Anaphylatoxin-like domain-containing protein</fullName>
    </recommendedName>
</protein>
<dbReference type="PROSITE" id="PS01177">
    <property type="entry name" value="ANAPHYLATOXIN_1"/>
    <property type="match status" value="1"/>
</dbReference>
<dbReference type="EMBL" id="LSYS01002970">
    <property type="protein sequence ID" value="OPJ84836.1"/>
    <property type="molecule type" value="Genomic_DNA"/>
</dbReference>
<evidence type="ECO:0000256" key="3">
    <source>
        <dbReference type="ARBA" id="ARBA00023157"/>
    </source>
</evidence>
<dbReference type="OrthoDB" id="6359008at2759"/>
<dbReference type="GO" id="GO:0006956">
    <property type="term" value="P:complement activation"/>
    <property type="evidence" value="ECO:0007669"/>
    <property type="project" value="InterPro"/>
</dbReference>
<dbReference type="SMART" id="SM00104">
    <property type="entry name" value="ANATO"/>
    <property type="match status" value="1"/>
</dbReference>
<dbReference type="PRINTS" id="PR00004">
    <property type="entry name" value="ANAPHYLATOXN"/>
</dbReference>
<evidence type="ECO:0000256" key="1">
    <source>
        <dbReference type="ARBA" id="ARBA00004613"/>
    </source>
</evidence>
<evidence type="ECO:0000313" key="6">
    <source>
        <dbReference type="Proteomes" id="UP000190648"/>
    </source>
</evidence>
<dbReference type="STRING" id="372326.A0A1V4KK51"/>
<dbReference type="GO" id="GO:0005576">
    <property type="term" value="C:extracellular region"/>
    <property type="evidence" value="ECO:0007669"/>
    <property type="project" value="UniProtKB-SubCell"/>
</dbReference>
<evidence type="ECO:0000259" key="4">
    <source>
        <dbReference type="PROSITE" id="PS01178"/>
    </source>
</evidence>
<name>A0A1V4KK51_PATFA</name>
<dbReference type="Gene3D" id="1.20.91.20">
    <property type="entry name" value="Anaphylotoxins (complement system)"/>
    <property type="match status" value="1"/>
</dbReference>
<dbReference type="InterPro" id="IPR018081">
    <property type="entry name" value="Anaphylatoxin_comp_syst"/>
</dbReference>
<keyword evidence="3" id="KW-1015">Disulfide bond</keyword>
<evidence type="ECO:0000256" key="2">
    <source>
        <dbReference type="ARBA" id="ARBA00022525"/>
    </source>
</evidence>
<dbReference type="SUPFAM" id="SSF47686">
    <property type="entry name" value="Anaphylotoxins (complement system)"/>
    <property type="match status" value="1"/>
</dbReference>
<dbReference type="InterPro" id="IPR001840">
    <property type="entry name" value="Anaphylatoxn_comp_syst_dom"/>
</dbReference>
<dbReference type="Proteomes" id="UP000190648">
    <property type="component" value="Unassembled WGS sequence"/>
</dbReference>
<keyword evidence="2" id="KW-0964">Secreted</keyword>
<organism evidence="5 6">
    <name type="scientific">Patagioenas fasciata monilis</name>
    <dbReference type="NCBI Taxonomy" id="372326"/>
    <lineage>
        <taxon>Eukaryota</taxon>
        <taxon>Metazoa</taxon>
        <taxon>Chordata</taxon>
        <taxon>Craniata</taxon>
        <taxon>Vertebrata</taxon>
        <taxon>Euteleostomi</taxon>
        <taxon>Archelosauria</taxon>
        <taxon>Archosauria</taxon>
        <taxon>Dinosauria</taxon>
        <taxon>Saurischia</taxon>
        <taxon>Theropoda</taxon>
        <taxon>Coelurosauria</taxon>
        <taxon>Aves</taxon>
        <taxon>Neognathae</taxon>
        <taxon>Neoaves</taxon>
        <taxon>Columbimorphae</taxon>
        <taxon>Columbiformes</taxon>
        <taxon>Columbidae</taxon>
        <taxon>Patagioenas</taxon>
    </lineage>
</organism>
<dbReference type="FunFam" id="1.20.91.20:FF:000001">
    <property type="entry name" value="Complement C3"/>
    <property type="match status" value="1"/>
</dbReference>
<dbReference type="GO" id="GO:0006954">
    <property type="term" value="P:inflammatory response"/>
    <property type="evidence" value="ECO:0007669"/>
    <property type="project" value="InterPro"/>
</dbReference>
<proteinExistence type="predicted"/>
<comment type="caution">
    <text evidence="5">The sequence shown here is derived from an EMBL/GenBank/DDBJ whole genome shotgun (WGS) entry which is preliminary data.</text>
</comment>